<evidence type="ECO:0000313" key="3">
    <source>
        <dbReference type="EMBL" id="MFE5984964.1"/>
    </source>
</evidence>
<dbReference type="Proteomes" id="UP001600424">
    <property type="component" value="Unassembled WGS sequence"/>
</dbReference>
<dbReference type="InterPro" id="IPR004380">
    <property type="entry name" value="Asp_race"/>
</dbReference>
<evidence type="ECO:0000256" key="2">
    <source>
        <dbReference type="ARBA" id="ARBA00023235"/>
    </source>
</evidence>
<dbReference type="RefSeq" id="WP_386253530.1">
    <property type="nucleotide sequence ID" value="NZ_JBHTRV010000040.1"/>
</dbReference>
<proteinExistence type="inferred from homology"/>
<gene>
    <name evidence="3" type="ORF">ACFQ63_35380</name>
</gene>
<keyword evidence="4" id="KW-1185">Reference proteome</keyword>
<dbReference type="InterPro" id="IPR033134">
    <property type="entry name" value="Asp/Glu_racemase_AS_2"/>
</dbReference>
<dbReference type="Gene3D" id="3.40.50.1860">
    <property type="match status" value="2"/>
</dbReference>
<keyword evidence="2" id="KW-0413">Isomerase</keyword>
<organism evidence="3 4">
    <name type="scientific">Streptomyces wedmorensis</name>
    <dbReference type="NCBI Taxonomy" id="43759"/>
    <lineage>
        <taxon>Bacteria</taxon>
        <taxon>Bacillati</taxon>
        <taxon>Actinomycetota</taxon>
        <taxon>Actinomycetes</taxon>
        <taxon>Kitasatosporales</taxon>
        <taxon>Streptomycetaceae</taxon>
        <taxon>Streptomyces</taxon>
    </lineage>
</organism>
<dbReference type="PANTHER" id="PTHR21198">
    <property type="entry name" value="GLUTAMATE RACEMASE"/>
    <property type="match status" value="1"/>
</dbReference>
<reference evidence="3 4" key="1">
    <citation type="submission" date="2024-09" db="EMBL/GenBank/DDBJ databases">
        <title>The Natural Products Discovery Center: Release of the First 8490 Sequenced Strains for Exploring Actinobacteria Biosynthetic Diversity.</title>
        <authorList>
            <person name="Kalkreuter E."/>
            <person name="Kautsar S.A."/>
            <person name="Yang D."/>
            <person name="Bader C.D."/>
            <person name="Teijaro C.N."/>
            <person name="Fluegel L."/>
            <person name="Davis C.M."/>
            <person name="Simpson J.R."/>
            <person name="Lauterbach L."/>
            <person name="Steele A.D."/>
            <person name="Gui C."/>
            <person name="Meng S."/>
            <person name="Li G."/>
            <person name="Viehrig K."/>
            <person name="Ye F."/>
            <person name="Su P."/>
            <person name="Kiefer A.F."/>
            <person name="Nichols A."/>
            <person name="Cepeda A.J."/>
            <person name="Yan W."/>
            <person name="Fan B."/>
            <person name="Jiang Y."/>
            <person name="Adhikari A."/>
            <person name="Zheng C.-J."/>
            <person name="Schuster L."/>
            <person name="Cowan T.M."/>
            <person name="Smanski M.J."/>
            <person name="Chevrette M.G."/>
            <person name="De Carvalho L.P.S."/>
            <person name="Shen B."/>
        </authorList>
    </citation>
    <scope>NUCLEOTIDE SEQUENCE [LARGE SCALE GENOMIC DNA]</scope>
    <source>
        <strain evidence="3 4">NPDC056472</strain>
    </source>
</reference>
<protein>
    <submittedName>
        <fullName evidence="3">Aspartate/glutamate racemase family protein</fullName>
    </submittedName>
</protein>
<dbReference type="InterPro" id="IPR015942">
    <property type="entry name" value="Asp/Glu/hydantoin_racemase"/>
</dbReference>
<dbReference type="Pfam" id="PF01177">
    <property type="entry name" value="Asp_Glu_race"/>
    <property type="match status" value="1"/>
</dbReference>
<dbReference type="InterPro" id="IPR001920">
    <property type="entry name" value="Asp/Glu_race"/>
</dbReference>
<dbReference type="NCBIfam" id="TIGR00035">
    <property type="entry name" value="asp_race"/>
    <property type="match status" value="1"/>
</dbReference>
<accession>A0ABW6J4Z4</accession>
<sequence>MSNAAIDHWQKIGIIGGLGPLACANFYMRLVEQTTAGSDQEHPEVLLLSSPAIPSRLDHLLSDGPSPVEQLQAVARRLQDAGAQLIAMPSVTTQAYYDEVSAAVDVPVVDMLRVVAAGLREAGVLRPALAVTDGALKLGLLHRALVDAGLAPVYPDPATQREIQECVEMVKSGRVQEASAQLRKALEGEWTRPGDGVVVGCTDLSPLLPELPPHVYDVTRILGRAVLDMAASR</sequence>
<dbReference type="SUPFAM" id="SSF53681">
    <property type="entry name" value="Aspartate/glutamate racemase"/>
    <property type="match status" value="2"/>
</dbReference>
<comment type="similarity">
    <text evidence="1">Belongs to the aspartate/glutamate racemases family.</text>
</comment>
<evidence type="ECO:0000313" key="4">
    <source>
        <dbReference type="Proteomes" id="UP001600424"/>
    </source>
</evidence>
<dbReference type="PROSITE" id="PS00924">
    <property type="entry name" value="ASP_GLU_RACEMASE_2"/>
    <property type="match status" value="1"/>
</dbReference>
<evidence type="ECO:0000256" key="1">
    <source>
        <dbReference type="ARBA" id="ARBA00007847"/>
    </source>
</evidence>
<comment type="caution">
    <text evidence="3">The sequence shown here is derived from an EMBL/GenBank/DDBJ whole genome shotgun (WGS) entry which is preliminary data.</text>
</comment>
<name>A0ABW6J4Z4_STRWE</name>
<dbReference type="PANTHER" id="PTHR21198:SF7">
    <property type="entry name" value="ASPARTATE-GLUTAMATE RACEMASE FAMILY"/>
    <property type="match status" value="1"/>
</dbReference>
<dbReference type="EMBL" id="JBHTRV010000040">
    <property type="protein sequence ID" value="MFE5984964.1"/>
    <property type="molecule type" value="Genomic_DNA"/>
</dbReference>